<dbReference type="EMBL" id="ARXX01000110">
    <property type="protein sequence ID" value="MBF5058460.1"/>
    <property type="molecule type" value="Genomic_DNA"/>
</dbReference>
<feature type="non-terminal residue" evidence="2">
    <location>
        <position position="398"/>
    </location>
</feature>
<evidence type="ECO:0000256" key="1">
    <source>
        <dbReference type="SAM" id="MobiDB-lite"/>
    </source>
</evidence>
<dbReference type="PANTHER" id="PTHR47495:SF1">
    <property type="entry name" value="BLL3820 PROTEIN"/>
    <property type="match status" value="1"/>
</dbReference>
<dbReference type="SUPFAM" id="SSF56003">
    <property type="entry name" value="Molybdenum cofactor-binding domain"/>
    <property type="match status" value="1"/>
</dbReference>
<feature type="region of interest" description="Disordered" evidence="1">
    <location>
        <begin position="69"/>
        <end position="99"/>
    </location>
</feature>
<sequence length="398" mass="42736">MSRLPEQRERDEALAHGLVIRPPVYRLDARAFVCSQLLDVNRDGLDEDVTVVADGNFLGVVAASPEEARRAAERLRPRWSTPAGNHRGNTPAPASDRLQRNYDWPGRLGWGVEPDWVIADCNNGAVRVDGPVADTERLRRELACLLETDPGRIHLDGHGEAGLGRQGSDDAAADAALLAHAVGRPVAVRLDPDPYALDAQALARARRLRVSGTPDGGDFQVDDDLGYVSVPPLALWLTGRLTDGLLRDPDAAALQYTFVQESFLDEVAAALGEDPVALRLRHIKDPRGRQLLQSVANQAGWNRPAANDGRADLVRGRGVAYSHRPSESGDAGSGTRSAWIADVEVNTVTGGVRLSRLVAGQDAGADGPLRPLLDSHPLRAALEQKLLGLPDTAPPPDQ</sequence>
<proteinExistence type="predicted"/>
<dbReference type="InterPro" id="IPR037165">
    <property type="entry name" value="AldOxase/xan_DH_Mopterin-bd_sf"/>
</dbReference>
<evidence type="ECO:0000313" key="3">
    <source>
        <dbReference type="Proteomes" id="UP000662703"/>
    </source>
</evidence>
<gene>
    <name evidence="2" type="ORF">Y5W_03754</name>
</gene>
<evidence type="ECO:0000313" key="2">
    <source>
        <dbReference type="EMBL" id="MBF5058460.1"/>
    </source>
</evidence>
<reference evidence="2 3" key="1">
    <citation type="submission" date="2012-09" db="EMBL/GenBank/DDBJ databases">
        <title>Genome Sequence of alkane-degrading Bacterium Alcanivorax sp. 521-1.</title>
        <authorList>
            <person name="Lai Q."/>
            <person name="Shao Z."/>
        </authorList>
    </citation>
    <scope>NUCLEOTIDE SEQUENCE [LARGE SCALE GENOMIC DNA]</scope>
    <source>
        <strain evidence="2 3">521-1</strain>
    </source>
</reference>
<dbReference type="Proteomes" id="UP000662703">
    <property type="component" value="Unassembled WGS sequence"/>
</dbReference>
<name>A0ABS0AWE7_9GAMM</name>
<keyword evidence="3" id="KW-1185">Reference proteome</keyword>
<dbReference type="Gene3D" id="3.30.365.10">
    <property type="entry name" value="Aldehyde oxidase/xanthine dehydrogenase, molybdopterin binding domain"/>
    <property type="match status" value="1"/>
</dbReference>
<accession>A0ABS0AWE7</accession>
<protein>
    <submittedName>
        <fullName evidence="2">Uncharacterized protein</fullName>
    </submittedName>
</protein>
<dbReference type="InterPro" id="IPR052516">
    <property type="entry name" value="N-heterocyclic_Hydroxylase"/>
</dbReference>
<dbReference type="PANTHER" id="PTHR47495">
    <property type="entry name" value="ALDEHYDE DEHYDROGENASE"/>
    <property type="match status" value="1"/>
</dbReference>
<comment type="caution">
    <text evidence="2">The sequence shown here is derived from an EMBL/GenBank/DDBJ whole genome shotgun (WGS) entry which is preliminary data.</text>
</comment>
<organism evidence="2 3">
    <name type="scientific">Alloalcanivorax profundimaris</name>
    <dbReference type="NCBI Taxonomy" id="2735259"/>
    <lineage>
        <taxon>Bacteria</taxon>
        <taxon>Pseudomonadati</taxon>
        <taxon>Pseudomonadota</taxon>
        <taxon>Gammaproteobacteria</taxon>
        <taxon>Oceanospirillales</taxon>
        <taxon>Alcanivoracaceae</taxon>
        <taxon>Alloalcanivorax</taxon>
    </lineage>
</organism>